<reference evidence="1 2" key="1">
    <citation type="submission" date="2014-08" db="EMBL/GenBank/DDBJ databases">
        <title>Clostridium innocuum, an unnegligible vancomycin-resistant pathogen causing extra-intestinal infections.</title>
        <authorList>
            <person name="Feng Y."/>
            <person name="Chiu C.-H."/>
        </authorList>
    </citation>
    <scope>NUCLEOTIDE SEQUENCE [LARGE SCALE GENOMIC DNA]</scope>
    <source>
        <strain evidence="1 2">AN88</strain>
    </source>
</reference>
<dbReference type="EMBL" id="JQIF01000009">
    <property type="protein sequence ID" value="KGJ54723.1"/>
    <property type="molecule type" value="Genomic_DNA"/>
</dbReference>
<dbReference type="AlphaFoldDB" id="A0A099ICM1"/>
<organism evidence="1 2">
    <name type="scientific">Clostridium innocuum</name>
    <dbReference type="NCBI Taxonomy" id="1522"/>
    <lineage>
        <taxon>Bacteria</taxon>
        <taxon>Bacillati</taxon>
        <taxon>Bacillota</taxon>
        <taxon>Clostridia</taxon>
        <taxon>Eubacteriales</taxon>
        <taxon>Clostridiaceae</taxon>
        <taxon>Clostridium</taxon>
    </lineage>
</organism>
<name>A0A099ICM1_CLOIN</name>
<evidence type="ECO:0000313" key="1">
    <source>
        <dbReference type="EMBL" id="KGJ54723.1"/>
    </source>
</evidence>
<evidence type="ECO:0000313" key="2">
    <source>
        <dbReference type="Proteomes" id="UP000030008"/>
    </source>
</evidence>
<gene>
    <name evidence="1" type="ORF">CIAN88_01900</name>
</gene>
<dbReference type="RefSeq" id="WP_044903678.1">
    <property type="nucleotide sequence ID" value="NZ_JQIF01000009.1"/>
</dbReference>
<evidence type="ECO:0008006" key="3">
    <source>
        <dbReference type="Google" id="ProtNLM"/>
    </source>
</evidence>
<accession>A0A099ICM1</accession>
<protein>
    <recommendedName>
        <fullName evidence="3">DUF3168 domain-containing protein</fullName>
    </recommendedName>
</protein>
<proteinExistence type="predicted"/>
<comment type="caution">
    <text evidence="1">The sequence shown here is derived from an EMBL/GenBank/DDBJ whole genome shotgun (WGS) entry which is preliminary data.</text>
</comment>
<sequence length="126" mass="14274">MLLGDIRQHLQTITECPDWSIGCIHSDQPKSIAVLGKQGVLQAVHSNEQSYASKTIELVIRWDEEAEAEQTAQQLYDFFLAQPDTIGTWNIVQCALPYDTPVNVQPLPDNGMEYHIEVMITYRKGE</sequence>
<dbReference type="Proteomes" id="UP000030008">
    <property type="component" value="Unassembled WGS sequence"/>
</dbReference>